<dbReference type="PANTHER" id="PTHR48473:SF1">
    <property type="entry name" value="TIR DOMAIN-CONTAINING PROTEIN"/>
    <property type="match status" value="1"/>
</dbReference>
<keyword evidence="2" id="KW-0472">Membrane</keyword>
<protein>
    <submittedName>
        <fullName evidence="3">Uncharacterized protein</fullName>
    </submittedName>
</protein>
<comment type="caution">
    <text evidence="3">The sequence shown here is derived from an EMBL/GenBank/DDBJ whole genome shotgun (WGS) entry which is preliminary data.</text>
</comment>
<organism evidence="3">
    <name type="scientific">Populus alba</name>
    <name type="common">White poplar</name>
    <dbReference type="NCBI Taxonomy" id="43335"/>
    <lineage>
        <taxon>Eukaryota</taxon>
        <taxon>Viridiplantae</taxon>
        <taxon>Streptophyta</taxon>
        <taxon>Embryophyta</taxon>
        <taxon>Tracheophyta</taxon>
        <taxon>Spermatophyta</taxon>
        <taxon>Magnoliopsida</taxon>
        <taxon>eudicotyledons</taxon>
        <taxon>Gunneridae</taxon>
        <taxon>Pentapetalae</taxon>
        <taxon>rosids</taxon>
        <taxon>fabids</taxon>
        <taxon>Malpighiales</taxon>
        <taxon>Salicaceae</taxon>
        <taxon>Saliceae</taxon>
        <taxon>Populus</taxon>
    </lineage>
</organism>
<feature type="transmembrane region" description="Helical" evidence="2">
    <location>
        <begin position="303"/>
        <end position="325"/>
    </location>
</feature>
<gene>
    <name evidence="3" type="ORF">D5086_0000065560</name>
</gene>
<feature type="compositionally biased region" description="Polar residues" evidence="1">
    <location>
        <begin position="244"/>
        <end position="253"/>
    </location>
</feature>
<feature type="region of interest" description="Disordered" evidence="1">
    <location>
        <begin position="1"/>
        <end position="25"/>
    </location>
</feature>
<dbReference type="SUPFAM" id="SSF52058">
    <property type="entry name" value="L domain-like"/>
    <property type="match status" value="1"/>
</dbReference>
<accession>A0A4U5QN89</accession>
<evidence type="ECO:0000313" key="3">
    <source>
        <dbReference type="EMBL" id="TKS12272.1"/>
    </source>
</evidence>
<dbReference type="AlphaFoldDB" id="A0A4U5QN89"/>
<name>A0A4U5QN89_POPAL</name>
<dbReference type="InterPro" id="IPR032675">
    <property type="entry name" value="LRR_dom_sf"/>
</dbReference>
<keyword evidence="2" id="KW-1133">Transmembrane helix</keyword>
<sequence length="421" mass="47701">MEIEEEEVKLEATEPEKDGAVQTLGLRRRRAPEQPFPVLDQSLTLSSLQVWYPSSLNHFQSLVSLNLSHVKHKVWYQSSLNHLPSLVSLHLSHVKHKLDLSRFKQLDLSHVQHTLSDIDLSSLEILPQFVRTFFNQAHDKIHDSIAAFSSHIFNMKSVTLSDKDLRQLEKLLELASGNNQTVPEFLREEFPEFRSWNDQSLQQLIANKILMEKLLPYLASRNTQQPPPDLQANDNRVENGAPSVPSQDDSMNDNDVNQHVVYNVEAEQLLDAGESSRPREISGWTLPVTNLILEIASAVFDQMGYALIGMVLAFVALLLAAVELIHMAVKERIKRAIMSPLPLFHPRSTSTSAARKPVGTIVEYFGLAGAVWQCFYSTVEYIYTRQGKDNPIKMYLLPLIFLLCVVISKLLVDKRSIDESS</sequence>
<dbReference type="STRING" id="43335.A0A4U5QN89"/>
<dbReference type="Gene3D" id="3.80.10.10">
    <property type="entry name" value="Ribonuclease Inhibitor"/>
    <property type="match status" value="1"/>
</dbReference>
<evidence type="ECO:0000256" key="1">
    <source>
        <dbReference type="SAM" id="MobiDB-lite"/>
    </source>
</evidence>
<reference evidence="3" key="1">
    <citation type="submission" date="2018-10" db="EMBL/GenBank/DDBJ databases">
        <title>Population genomic analysis revealed the cold adaptation of white poplar.</title>
        <authorList>
            <person name="Liu Y.-J."/>
        </authorList>
    </citation>
    <scope>NUCLEOTIDE SEQUENCE [LARGE SCALE GENOMIC DNA]</scope>
    <source>
        <strain evidence="3">PAL-ZL1</strain>
    </source>
</reference>
<keyword evidence="2" id="KW-0812">Transmembrane</keyword>
<dbReference type="EMBL" id="RCHU01000177">
    <property type="protein sequence ID" value="TKS12272.1"/>
    <property type="molecule type" value="Genomic_DNA"/>
</dbReference>
<feature type="compositionally biased region" description="Basic and acidic residues" evidence="1">
    <location>
        <begin position="9"/>
        <end position="19"/>
    </location>
</feature>
<feature type="transmembrane region" description="Helical" evidence="2">
    <location>
        <begin position="395"/>
        <end position="412"/>
    </location>
</feature>
<feature type="region of interest" description="Disordered" evidence="1">
    <location>
        <begin position="221"/>
        <end position="253"/>
    </location>
</feature>
<feature type="transmembrane region" description="Helical" evidence="2">
    <location>
        <begin position="364"/>
        <end position="383"/>
    </location>
</feature>
<evidence type="ECO:0000256" key="2">
    <source>
        <dbReference type="SAM" id="Phobius"/>
    </source>
</evidence>
<proteinExistence type="predicted"/>
<dbReference type="PANTHER" id="PTHR48473">
    <property type="entry name" value="TIR DOMAIN-CONTAINING PROTEIN"/>
    <property type="match status" value="1"/>
</dbReference>